<evidence type="ECO:0000313" key="1">
    <source>
        <dbReference type="EMBL" id="MDQ0288028.1"/>
    </source>
</evidence>
<proteinExistence type="predicted"/>
<protein>
    <submittedName>
        <fullName evidence="1">Uncharacterized protein</fullName>
    </submittedName>
</protein>
<organism evidence="1 2">
    <name type="scientific">Oligosphaera ethanolica</name>
    <dbReference type="NCBI Taxonomy" id="760260"/>
    <lineage>
        <taxon>Bacteria</taxon>
        <taxon>Pseudomonadati</taxon>
        <taxon>Lentisphaerota</taxon>
        <taxon>Oligosphaeria</taxon>
        <taxon>Oligosphaerales</taxon>
        <taxon>Oligosphaeraceae</taxon>
        <taxon>Oligosphaera</taxon>
    </lineage>
</organism>
<dbReference type="Proteomes" id="UP001238163">
    <property type="component" value="Unassembled WGS sequence"/>
</dbReference>
<evidence type="ECO:0000313" key="2">
    <source>
        <dbReference type="Proteomes" id="UP001238163"/>
    </source>
</evidence>
<keyword evidence="2" id="KW-1185">Reference proteome</keyword>
<comment type="caution">
    <text evidence="1">The sequence shown here is derived from an EMBL/GenBank/DDBJ whole genome shotgun (WGS) entry which is preliminary data.</text>
</comment>
<accession>A0AAE4AMM7</accession>
<gene>
    <name evidence="1" type="ORF">J3R75_000135</name>
</gene>
<dbReference type="EMBL" id="JAUSVL010000001">
    <property type="protein sequence ID" value="MDQ0288028.1"/>
    <property type="molecule type" value="Genomic_DNA"/>
</dbReference>
<sequence length="89" mass="9672">MSARLPYSGAWDAACLANVAPSGRNSNLLSYPGLRRPPGASPGAMHGAVLRAELGRSGDLLCPVRAENHHHSISMFLRRRRLTMLNPRL</sequence>
<name>A0AAE4AMM7_9BACT</name>
<reference evidence="1" key="1">
    <citation type="submission" date="2023-07" db="EMBL/GenBank/DDBJ databases">
        <title>Genomic Encyclopedia of Type Strains, Phase IV (KMG-IV): sequencing the most valuable type-strain genomes for metagenomic binning, comparative biology and taxonomic classification.</title>
        <authorList>
            <person name="Goeker M."/>
        </authorList>
    </citation>
    <scope>NUCLEOTIDE SEQUENCE</scope>
    <source>
        <strain evidence="1">DSM 24202</strain>
    </source>
</reference>
<dbReference type="AlphaFoldDB" id="A0AAE4AMM7"/>